<dbReference type="PANTHER" id="PTHR10555:SF170">
    <property type="entry name" value="FI18122P1"/>
    <property type="match status" value="1"/>
</dbReference>
<dbReference type="PANTHER" id="PTHR10555">
    <property type="entry name" value="SORTING NEXIN"/>
    <property type="match status" value="1"/>
</dbReference>
<dbReference type="GO" id="GO:0035091">
    <property type="term" value="F:phosphatidylinositol binding"/>
    <property type="evidence" value="ECO:0007669"/>
    <property type="project" value="InterPro"/>
</dbReference>
<feature type="domain" description="PX" evidence="2">
    <location>
        <begin position="186"/>
        <end position="294"/>
    </location>
</feature>
<dbReference type="EMBL" id="CCKQ01010635">
    <property type="protein sequence ID" value="CDW82165.1"/>
    <property type="molecule type" value="Genomic_DNA"/>
</dbReference>
<evidence type="ECO:0000313" key="3">
    <source>
        <dbReference type="EMBL" id="CDW82165.1"/>
    </source>
</evidence>
<evidence type="ECO:0000259" key="2">
    <source>
        <dbReference type="PROSITE" id="PS50195"/>
    </source>
</evidence>
<evidence type="ECO:0000256" key="1">
    <source>
        <dbReference type="SAM" id="MobiDB-lite"/>
    </source>
</evidence>
<name>A0A078AIR3_STYLE</name>
<gene>
    <name evidence="3" type="primary">Contig19124.g20281</name>
    <name evidence="3" type="ORF">STYLEM_11194</name>
</gene>
<dbReference type="GO" id="GO:0005768">
    <property type="term" value="C:endosome"/>
    <property type="evidence" value="ECO:0007669"/>
    <property type="project" value="TreeGrafter"/>
</dbReference>
<dbReference type="AlphaFoldDB" id="A0A078AIR3"/>
<feature type="region of interest" description="Disordered" evidence="1">
    <location>
        <begin position="573"/>
        <end position="606"/>
    </location>
</feature>
<dbReference type="SUPFAM" id="SSF64268">
    <property type="entry name" value="PX domain"/>
    <property type="match status" value="1"/>
</dbReference>
<proteinExistence type="predicted"/>
<organism evidence="3 4">
    <name type="scientific">Stylonychia lemnae</name>
    <name type="common">Ciliate</name>
    <dbReference type="NCBI Taxonomy" id="5949"/>
    <lineage>
        <taxon>Eukaryota</taxon>
        <taxon>Sar</taxon>
        <taxon>Alveolata</taxon>
        <taxon>Ciliophora</taxon>
        <taxon>Intramacronucleata</taxon>
        <taxon>Spirotrichea</taxon>
        <taxon>Stichotrichia</taxon>
        <taxon>Sporadotrichida</taxon>
        <taxon>Oxytrichidae</taxon>
        <taxon>Stylonychinae</taxon>
        <taxon>Stylonychia</taxon>
    </lineage>
</organism>
<dbReference type="Gene3D" id="3.30.1520.10">
    <property type="entry name" value="Phox-like domain"/>
    <property type="match status" value="1"/>
</dbReference>
<dbReference type="OrthoDB" id="422186at2759"/>
<dbReference type="Pfam" id="PF00787">
    <property type="entry name" value="PX"/>
    <property type="match status" value="1"/>
</dbReference>
<dbReference type="InterPro" id="IPR001683">
    <property type="entry name" value="PX_dom"/>
</dbReference>
<feature type="compositionally biased region" description="Basic and acidic residues" evidence="1">
    <location>
        <begin position="587"/>
        <end position="596"/>
    </location>
</feature>
<dbReference type="Proteomes" id="UP000039865">
    <property type="component" value="Unassembled WGS sequence"/>
</dbReference>
<dbReference type="InterPro" id="IPR036871">
    <property type="entry name" value="PX_dom_sf"/>
</dbReference>
<keyword evidence="4" id="KW-1185">Reference proteome</keyword>
<evidence type="ECO:0000313" key="4">
    <source>
        <dbReference type="Proteomes" id="UP000039865"/>
    </source>
</evidence>
<dbReference type="InParanoid" id="A0A078AIR3"/>
<protein>
    <submittedName>
        <fullName evidence="3">Px domain containing protein</fullName>
    </submittedName>
</protein>
<sequence length="606" mass="71955">MIGMDPEIALYYKDRQEKQLYLKNEIQDQNYNVAEFAQFLDYKREKGTDVDTWTLEELEEVVSEFKQNYAPQFDQAAMMQHFDDQQEYQHRQTFAQMVANDSQQQQYGGYPNNEGHQEQYNNEFDTQQQDQQLSNSMNQQLHFEEKKDLSFEVIQQNEFNRVKISRQYIDTKKIQDAPTPLNFKKVDIRVSEGLIKDAGLFSQNYITYKIETLPLNYDVRRKDADFLFLRKILVKGYPHIIVPPLPSKAPKPNPKYIKKREKYYQRFLQAIARSEELKSSQFLLDFLFDNDLKNFQKAMKEADKARYPKTIDELITYKGQGKVQMTSNSSAFCTKMVDYADSYQILYKEMIDCAKEINEKSQELASTMYQLHKFIEQMSELNRMIKCQSQHELFAWLSKMITGSGNFIAQQGELIEKYLGEHMKFHLDEHEPFRELFTIREQQKQAYVKIEKSLIERKEKLFKSKDVYKWGGFVDNIELLKLKDELLADKDKAFQYMLPKETKEVEAKREELCFYTNQCWDEIRRVGNDNGRLIRDHFRDMSQIQCSYINQNHVMWADFLSHFAELAAQDLEQDKKQEQEQQQQQLKFDENIETRDGGSGGTGRIA</sequence>
<reference evidence="3 4" key="1">
    <citation type="submission" date="2014-06" db="EMBL/GenBank/DDBJ databases">
        <authorList>
            <person name="Swart Estienne"/>
        </authorList>
    </citation>
    <scope>NUCLEOTIDE SEQUENCE [LARGE SCALE GENOMIC DNA]</scope>
    <source>
        <strain evidence="3 4">130c</strain>
    </source>
</reference>
<dbReference type="OMA" id="QNNCDEV"/>
<feature type="compositionally biased region" description="Gly residues" evidence="1">
    <location>
        <begin position="597"/>
        <end position="606"/>
    </location>
</feature>
<dbReference type="SMART" id="SM00312">
    <property type="entry name" value="PX"/>
    <property type="match status" value="1"/>
</dbReference>
<accession>A0A078AIR3</accession>
<dbReference type="PROSITE" id="PS50195">
    <property type="entry name" value="PX"/>
    <property type="match status" value="1"/>
</dbReference>